<accession>A0A1H6CFT8</accession>
<dbReference type="InterPro" id="IPR001611">
    <property type="entry name" value="Leu-rich_rpt"/>
</dbReference>
<dbReference type="PROSITE" id="PS51450">
    <property type="entry name" value="LRR"/>
    <property type="match status" value="1"/>
</dbReference>
<keyword evidence="2" id="KW-0677">Repeat</keyword>
<dbReference type="AlphaFoldDB" id="A0A1H6CFT8"/>
<protein>
    <recommendedName>
        <fullName evidence="5">Leucine rich repeat-containing protein</fullName>
    </recommendedName>
</protein>
<dbReference type="PANTHER" id="PTHR48051:SF54">
    <property type="entry name" value="LEUCINE-RICH REPEAT-CONTAINING PROTEIN"/>
    <property type="match status" value="1"/>
</dbReference>
<dbReference type="SUPFAM" id="SSF52058">
    <property type="entry name" value="L domain-like"/>
    <property type="match status" value="1"/>
</dbReference>
<proteinExistence type="predicted"/>
<dbReference type="InterPro" id="IPR050216">
    <property type="entry name" value="LRR_domain-containing"/>
</dbReference>
<name>A0A1H6CFT8_9SPHI</name>
<dbReference type="Proteomes" id="UP000236731">
    <property type="component" value="Unassembled WGS sequence"/>
</dbReference>
<organism evidence="3 4">
    <name type="scientific">Sphingobacterium lactis</name>
    <dbReference type="NCBI Taxonomy" id="797291"/>
    <lineage>
        <taxon>Bacteria</taxon>
        <taxon>Pseudomonadati</taxon>
        <taxon>Bacteroidota</taxon>
        <taxon>Sphingobacteriia</taxon>
        <taxon>Sphingobacteriales</taxon>
        <taxon>Sphingobacteriaceae</taxon>
        <taxon>Sphingobacterium</taxon>
    </lineage>
</organism>
<evidence type="ECO:0000313" key="4">
    <source>
        <dbReference type="Proteomes" id="UP000236731"/>
    </source>
</evidence>
<dbReference type="InterPro" id="IPR015315">
    <property type="entry name" value="DUF1963"/>
</dbReference>
<dbReference type="InterPro" id="IPR032675">
    <property type="entry name" value="LRR_dom_sf"/>
</dbReference>
<dbReference type="InterPro" id="IPR035948">
    <property type="entry name" value="YwqG-like_sf"/>
</dbReference>
<dbReference type="Pfam" id="PF09234">
    <property type="entry name" value="DUF1963"/>
    <property type="match status" value="1"/>
</dbReference>
<dbReference type="Gene3D" id="3.80.10.10">
    <property type="entry name" value="Ribonuclease Inhibitor"/>
    <property type="match status" value="1"/>
</dbReference>
<gene>
    <name evidence="3" type="ORF">SAMN05421877_11552</name>
</gene>
<dbReference type="EMBL" id="FNUT01000015">
    <property type="protein sequence ID" value="SEG71844.1"/>
    <property type="molecule type" value="Genomic_DNA"/>
</dbReference>
<sequence>MNKDLTPKPYFKIDGKEYPIVLEQTMWTIAELTGTLLTQITVDIETAEIEQNDKLFDTYNPDNKLKISFEALRIFENGIPTGEVLFEEDKNVMDHTYFRKEGFEYSLDFFGKIIYKDGWVTVDGKLTPPYSDLPVFDLQVAIQFDAKDLDWNIYRFKSLEEANTADPLIVRNLEIKNPTFKTLPDEVYTFKNLAYLTINSIGNFINKEKLPFSGFDERLGELRELITIQINGAAVQYLPEEIGSLLKLERLSVNFCSLKELPKSVWYLPNLKDLLLRDNAIESISEQINLPLLNTLEVINNQLKTLPLSLIKQPSLTSILANGNPLEYLPEEYNSFNGLELDIEDKLRLLDYTYRGADDKGMVAWNEHAFLAEENEALIAPINIIIDENDLTQEREALLSLIKKSVGFNQTSEENYDTIGNHRFGGYPDLPQAIPFPTFYDEYRQYTYHYEFIAQINCEQIGNLQDYLPPTGTLFFFFKSFQYFGYDNKNLAQVIYVEDNKTLESGARFNFDSEDFFELMNGQYTPYKAEAFVFNSAPSFYAHQQNQFLFDGKAKSLKNQEEFLVELYDKFETPILNLKEFDHAMNCYAFTQHESPELQASLTWKGYPQDWVILLLVKSRGDFLWGDAGDLFFVIHKSDLAKKDFSKIFVTMESS</sequence>
<keyword evidence="1" id="KW-0433">Leucine-rich repeat</keyword>
<evidence type="ECO:0000256" key="1">
    <source>
        <dbReference type="ARBA" id="ARBA00022614"/>
    </source>
</evidence>
<keyword evidence="4" id="KW-1185">Reference proteome</keyword>
<evidence type="ECO:0008006" key="5">
    <source>
        <dbReference type="Google" id="ProtNLM"/>
    </source>
</evidence>
<dbReference type="OrthoDB" id="8856529at2"/>
<dbReference type="GO" id="GO:0005737">
    <property type="term" value="C:cytoplasm"/>
    <property type="evidence" value="ECO:0007669"/>
    <property type="project" value="TreeGrafter"/>
</dbReference>
<dbReference type="SUPFAM" id="SSF103032">
    <property type="entry name" value="Hypothetical protein YwqG"/>
    <property type="match status" value="1"/>
</dbReference>
<evidence type="ECO:0000256" key="2">
    <source>
        <dbReference type="ARBA" id="ARBA00022737"/>
    </source>
</evidence>
<dbReference type="RefSeq" id="WP_103907754.1">
    <property type="nucleotide sequence ID" value="NZ_CP049246.1"/>
</dbReference>
<reference evidence="4" key="1">
    <citation type="submission" date="2016-10" db="EMBL/GenBank/DDBJ databases">
        <authorList>
            <person name="Varghese N."/>
            <person name="Submissions S."/>
        </authorList>
    </citation>
    <scope>NUCLEOTIDE SEQUENCE [LARGE SCALE GENOMIC DNA]</scope>
    <source>
        <strain evidence="4">DSM 22361</strain>
    </source>
</reference>
<evidence type="ECO:0000313" key="3">
    <source>
        <dbReference type="EMBL" id="SEG71844.1"/>
    </source>
</evidence>
<dbReference type="Gene3D" id="2.30.320.10">
    <property type="entry name" value="YwqG-like"/>
    <property type="match status" value="1"/>
</dbReference>
<dbReference type="PANTHER" id="PTHR48051">
    <property type="match status" value="1"/>
</dbReference>